<evidence type="ECO:0000313" key="2">
    <source>
        <dbReference type="EMBL" id="CAK7939205.1"/>
    </source>
</evidence>
<feature type="region of interest" description="Disordered" evidence="1">
    <location>
        <begin position="52"/>
        <end position="71"/>
    </location>
</feature>
<proteinExistence type="predicted"/>
<sequence>MVLKPKRLATAAVRKAAARMRVTGESTYHASAAGDSSPIVVSCPRGELPRAAGTSAASAAGTAIRNPDDPEIELIHSGESDDVFDSKATHHASVSPVVDTERARLTGSGKTGGFMSRSSDRAIVPPNLRLTRVHQKMGSLVMVVMPLSITTSGETQRIKVTLVSVLMLTPIKRPGTEMSSPRSQSGVFVDAAIQRVKSAGRHDYRTGSNPFVRLQEDFPT</sequence>
<organism evidence="2 3">
    <name type="scientific">Peronospora matthiolae</name>
    <dbReference type="NCBI Taxonomy" id="2874970"/>
    <lineage>
        <taxon>Eukaryota</taxon>
        <taxon>Sar</taxon>
        <taxon>Stramenopiles</taxon>
        <taxon>Oomycota</taxon>
        <taxon>Peronosporomycetes</taxon>
        <taxon>Peronosporales</taxon>
        <taxon>Peronosporaceae</taxon>
        <taxon>Peronospora</taxon>
    </lineage>
</organism>
<accession>A0AAV1UX58</accession>
<evidence type="ECO:0000313" key="3">
    <source>
        <dbReference type="Proteomes" id="UP001162060"/>
    </source>
</evidence>
<protein>
    <submittedName>
        <fullName evidence="2">Uncharacterized protein</fullName>
    </submittedName>
</protein>
<dbReference type="EMBL" id="CAKLBY020000242">
    <property type="protein sequence ID" value="CAK7939205.1"/>
    <property type="molecule type" value="Genomic_DNA"/>
</dbReference>
<comment type="caution">
    <text evidence="2">The sequence shown here is derived from an EMBL/GenBank/DDBJ whole genome shotgun (WGS) entry which is preliminary data.</text>
</comment>
<dbReference type="AlphaFoldDB" id="A0AAV1UX58"/>
<evidence type="ECO:0000256" key="1">
    <source>
        <dbReference type="SAM" id="MobiDB-lite"/>
    </source>
</evidence>
<feature type="compositionally biased region" description="Low complexity" evidence="1">
    <location>
        <begin position="52"/>
        <end position="63"/>
    </location>
</feature>
<reference evidence="2" key="1">
    <citation type="submission" date="2024-01" db="EMBL/GenBank/DDBJ databases">
        <authorList>
            <person name="Webb A."/>
        </authorList>
    </citation>
    <scope>NUCLEOTIDE SEQUENCE</scope>
    <source>
        <strain evidence="2">Pm1</strain>
    </source>
</reference>
<gene>
    <name evidence="2" type="ORF">PM001_LOCUS24355</name>
</gene>
<name>A0AAV1UX58_9STRA</name>
<dbReference type="Proteomes" id="UP001162060">
    <property type="component" value="Unassembled WGS sequence"/>
</dbReference>